<organism evidence="2 3">
    <name type="scientific">Carpediemonas membranifera</name>
    <dbReference type="NCBI Taxonomy" id="201153"/>
    <lineage>
        <taxon>Eukaryota</taxon>
        <taxon>Metamonada</taxon>
        <taxon>Carpediemonas-like organisms</taxon>
        <taxon>Carpediemonas</taxon>
    </lineage>
</organism>
<name>A0A8J6B9T3_9EUKA</name>
<dbReference type="Gene3D" id="3.30.420.10">
    <property type="entry name" value="Ribonuclease H-like superfamily/Ribonuclease H"/>
    <property type="match status" value="1"/>
</dbReference>
<dbReference type="Proteomes" id="UP000717585">
    <property type="component" value="Unassembled WGS sequence"/>
</dbReference>
<dbReference type="Gene3D" id="2.40.50.40">
    <property type="match status" value="1"/>
</dbReference>
<proteinExistence type="predicted"/>
<keyword evidence="3" id="KW-1185">Reference proteome</keyword>
<reference evidence="2" key="1">
    <citation type="submission" date="2021-05" db="EMBL/GenBank/DDBJ databases">
        <title>A free-living protist that lacks canonical eukaryotic 1 DNA replication and segregation systems.</title>
        <authorList>
            <person name="Salas-Leiva D.E."/>
            <person name="Tromer E.C."/>
            <person name="Curtis B.A."/>
            <person name="Jerlstrom-Hultqvist J."/>
            <person name="Kolisko M."/>
            <person name="Yi Z."/>
            <person name="Salas-Leiva J.S."/>
            <person name="Gallot-Lavallee L."/>
            <person name="Kops G.J.P.L."/>
            <person name="Archibald J.M."/>
            <person name="Simpson A.G.B."/>
            <person name="Roger A.J."/>
        </authorList>
    </citation>
    <scope>NUCLEOTIDE SEQUENCE</scope>
    <source>
        <strain evidence="2">BICM</strain>
    </source>
</reference>
<dbReference type="InterPro" id="IPR036397">
    <property type="entry name" value="RNaseH_sf"/>
</dbReference>
<dbReference type="EMBL" id="JAHDYR010000029">
    <property type="protein sequence ID" value="KAG9392937.1"/>
    <property type="molecule type" value="Genomic_DNA"/>
</dbReference>
<evidence type="ECO:0000259" key="1">
    <source>
        <dbReference type="PROSITE" id="PS50013"/>
    </source>
</evidence>
<dbReference type="InterPro" id="IPR016197">
    <property type="entry name" value="Chromo-like_dom_sf"/>
</dbReference>
<evidence type="ECO:0000313" key="2">
    <source>
        <dbReference type="EMBL" id="KAG9392937.1"/>
    </source>
</evidence>
<dbReference type="PROSITE" id="PS50013">
    <property type="entry name" value="CHROMO_2"/>
    <property type="match status" value="1"/>
</dbReference>
<comment type="caution">
    <text evidence="2">The sequence shown here is derived from an EMBL/GenBank/DDBJ whole genome shotgun (WGS) entry which is preliminary data.</text>
</comment>
<gene>
    <name evidence="2" type="ORF">J8273_5638</name>
</gene>
<dbReference type="GO" id="GO:0003676">
    <property type="term" value="F:nucleic acid binding"/>
    <property type="evidence" value="ECO:0007669"/>
    <property type="project" value="InterPro"/>
</dbReference>
<dbReference type="OrthoDB" id="5143808at2759"/>
<feature type="domain" description="Chromo" evidence="1">
    <location>
        <begin position="167"/>
        <end position="222"/>
    </location>
</feature>
<dbReference type="SUPFAM" id="SSF54160">
    <property type="entry name" value="Chromo domain-like"/>
    <property type="match status" value="1"/>
</dbReference>
<evidence type="ECO:0000313" key="3">
    <source>
        <dbReference type="Proteomes" id="UP000717585"/>
    </source>
</evidence>
<protein>
    <submittedName>
        <fullName evidence="2">Chromo (CHRromatin Organization MOdifier) domain</fullName>
    </submittedName>
</protein>
<dbReference type="InterPro" id="IPR000953">
    <property type="entry name" value="Chromo/chromo_shadow_dom"/>
</dbReference>
<sequence>MDGYGEWSQLLPFVQHILNTSTHTKLGVSPHEVVYGRRAEIGLVRNQQAALERPDIAQYLDRLAHVQDNLDKVITQCNKREERLGPAPTRPAIRSGDLVFIKPAVKHKLHGLLGPFKVHAIHSNNAVEVASLLNDERQFTHLDKIALCPDISLELARQYAASDDERYIVEQVLEHNTRDHTLLIKWEGYTQTTWEPLTRDNAKVGPISDYLRQHRIRWKPLNTSERGRSRMS</sequence>
<accession>A0A8J6B9T3</accession>
<dbReference type="AlphaFoldDB" id="A0A8J6B9T3"/>